<dbReference type="Gene3D" id="3.30.70.270">
    <property type="match status" value="1"/>
</dbReference>
<dbReference type="Pfam" id="PF00563">
    <property type="entry name" value="EAL"/>
    <property type="match status" value="1"/>
</dbReference>
<evidence type="ECO:0000259" key="2">
    <source>
        <dbReference type="PROSITE" id="PS50110"/>
    </source>
</evidence>
<dbReference type="InterPro" id="IPR001610">
    <property type="entry name" value="PAC"/>
</dbReference>
<dbReference type="PANTHER" id="PTHR44757:SF2">
    <property type="entry name" value="BIOFILM ARCHITECTURE MAINTENANCE PROTEIN MBAA"/>
    <property type="match status" value="1"/>
</dbReference>
<dbReference type="PROSITE" id="PS50112">
    <property type="entry name" value="PAS"/>
    <property type="match status" value="1"/>
</dbReference>
<keyword evidence="8" id="KW-1185">Reference proteome</keyword>
<keyword evidence="1" id="KW-0597">Phosphoprotein</keyword>
<dbReference type="SUPFAM" id="SSF55785">
    <property type="entry name" value="PYP-like sensor domain (PAS domain)"/>
    <property type="match status" value="1"/>
</dbReference>
<dbReference type="SMART" id="SM00052">
    <property type="entry name" value="EAL"/>
    <property type="match status" value="1"/>
</dbReference>
<dbReference type="InterPro" id="IPR052155">
    <property type="entry name" value="Biofilm_reg_signaling"/>
</dbReference>
<evidence type="ECO:0000259" key="4">
    <source>
        <dbReference type="PROSITE" id="PS50113"/>
    </source>
</evidence>
<dbReference type="PANTHER" id="PTHR44757">
    <property type="entry name" value="DIGUANYLATE CYCLASE DGCP"/>
    <property type="match status" value="1"/>
</dbReference>
<evidence type="ECO:0000313" key="7">
    <source>
        <dbReference type="EMBL" id="UTO16118.1"/>
    </source>
</evidence>
<dbReference type="SMART" id="SM00267">
    <property type="entry name" value="GGDEF"/>
    <property type="match status" value="1"/>
</dbReference>
<dbReference type="Gene3D" id="3.30.450.20">
    <property type="entry name" value="PAS domain"/>
    <property type="match status" value="1"/>
</dbReference>
<dbReference type="PROSITE" id="PS50883">
    <property type="entry name" value="EAL"/>
    <property type="match status" value="1"/>
</dbReference>
<dbReference type="SUPFAM" id="SSF141868">
    <property type="entry name" value="EAL domain-like"/>
    <property type="match status" value="1"/>
</dbReference>
<dbReference type="InterPro" id="IPR011006">
    <property type="entry name" value="CheY-like_superfamily"/>
</dbReference>
<organism evidence="7 8">
    <name type="scientific">Pseudomonas nunensis</name>
    <dbReference type="NCBI Taxonomy" id="2961896"/>
    <lineage>
        <taxon>Bacteria</taxon>
        <taxon>Pseudomonadati</taxon>
        <taxon>Pseudomonadota</taxon>
        <taxon>Gammaproteobacteria</taxon>
        <taxon>Pseudomonadales</taxon>
        <taxon>Pseudomonadaceae</taxon>
        <taxon>Pseudomonas</taxon>
    </lineage>
</organism>
<dbReference type="EMBL" id="CP101125">
    <property type="protein sequence ID" value="UTO16118.1"/>
    <property type="molecule type" value="Genomic_DNA"/>
</dbReference>
<dbReference type="SMART" id="SM00448">
    <property type="entry name" value="REC"/>
    <property type="match status" value="1"/>
</dbReference>
<sequence length="704" mass="78357">MSDIAATLLIVDDEPHVCKLLQILLQNQGYQTLTAGSGEEALLMVAQQPPDLILLDIMMPGMDGFEVARQLKTDKATSNIPIIMLSALGEHSARISGLEAGAEDFLSKPVESAELWLRVRNLLRLKAFGDYLKSHSLMLEEQLQQRTIDLERFRSAMDASGDAIFLINRSTMRLIEFNRRACQVLGYTPEELLSKTPADLSEDSTEELEVLYDQIIAGRGPIEATETQIRCKDGSFLPVEIHRQAYKTGDDWIIVGIARDITQRKETDQRMLKMAHYDTLTGLPNRKLFFTTLQMGLTQASLSHWQLAVVTVDLDDFSSVNETWGHLLGDRMLAELGQRLTNCLNVSDTLGRMDGDEFALILMIREGQVDPLQTVERIRETLREPFQLGGQSTAMTASIGIALYPDDGDDAHGLIKHANTAMHRAKKIGRDTYRFYTAQMNEEASARQSMETALREAVKQQAFELFYQPKIGLADGRVCGLEALLRWPRPGQANVSPAVFVPILESLGLITQVGNWVITRVCKQIADWQGAGKGSFQVAVNVSGQQIIEGDLIASIRQALIDHQIEPHWLEIELTESSLMENTSHTIASLQTLQQLGVKVSIDDFGTGYSSLAYLRRFPIDKLKIDIAFIREVTSNPQDAAIARTIIELAHSLNLQVVAEGVETPEQLAFLTANGCDQVQGYLFSRPLPVTELESFLQGQQCFT</sequence>
<dbReference type="InterPro" id="IPR035919">
    <property type="entry name" value="EAL_sf"/>
</dbReference>
<gene>
    <name evidence="7" type="ORF">NK667_07170</name>
</gene>
<dbReference type="Pfam" id="PF13426">
    <property type="entry name" value="PAS_9"/>
    <property type="match status" value="1"/>
</dbReference>
<dbReference type="CDD" id="cd01949">
    <property type="entry name" value="GGDEF"/>
    <property type="match status" value="1"/>
</dbReference>
<dbReference type="CDD" id="cd01948">
    <property type="entry name" value="EAL"/>
    <property type="match status" value="1"/>
</dbReference>
<accession>A0ABY5ELL6</accession>
<dbReference type="NCBIfam" id="TIGR00229">
    <property type="entry name" value="sensory_box"/>
    <property type="match status" value="1"/>
</dbReference>
<reference evidence="7" key="1">
    <citation type="submission" date="2022-07" db="EMBL/GenBank/DDBJ databases">
        <title>Pseudomonas nunamit sp. nov. an antifungal species isolated from Greenland.</title>
        <authorList>
            <person name="Ntana F."/>
            <person name="Hennessy R.C."/>
            <person name="Zervas A."/>
            <person name="Stougaard P."/>
        </authorList>
    </citation>
    <scope>NUCLEOTIDE SEQUENCE</scope>
    <source>
        <strain evidence="7">In5</strain>
    </source>
</reference>
<evidence type="ECO:0000259" key="6">
    <source>
        <dbReference type="PROSITE" id="PS50887"/>
    </source>
</evidence>
<dbReference type="SUPFAM" id="SSF55073">
    <property type="entry name" value="Nucleotide cyclase"/>
    <property type="match status" value="1"/>
</dbReference>
<dbReference type="InterPro" id="IPR035965">
    <property type="entry name" value="PAS-like_dom_sf"/>
</dbReference>
<evidence type="ECO:0000259" key="5">
    <source>
        <dbReference type="PROSITE" id="PS50883"/>
    </source>
</evidence>
<evidence type="ECO:0000259" key="3">
    <source>
        <dbReference type="PROSITE" id="PS50112"/>
    </source>
</evidence>
<dbReference type="Gene3D" id="3.40.50.2300">
    <property type="match status" value="1"/>
</dbReference>
<dbReference type="InterPro" id="IPR000700">
    <property type="entry name" value="PAS-assoc_C"/>
</dbReference>
<dbReference type="SMART" id="SM00086">
    <property type="entry name" value="PAC"/>
    <property type="match status" value="1"/>
</dbReference>
<dbReference type="InterPro" id="IPR001633">
    <property type="entry name" value="EAL_dom"/>
</dbReference>
<dbReference type="InterPro" id="IPR043128">
    <property type="entry name" value="Rev_trsase/Diguanyl_cyclase"/>
</dbReference>
<dbReference type="InterPro" id="IPR000160">
    <property type="entry name" value="GGDEF_dom"/>
</dbReference>
<dbReference type="SMART" id="SM00091">
    <property type="entry name" value="PAS"/>
    <property type="match status" value="1"/>
</dbReference>
<feature type="domain" description="PAS" evidence="3">
    <location>
        <begin position="149"/>
        <end position="219"/>
    </location>
</feature>
<proteinExistence type="predicted"/>
<feature type="domain" description="Response regulatory" evidence="2">
    <location>
        <begin position="7"/>
        <end position="123"/>
    </location>
</feature>
<feature type="domain" description="GGDEF" evidence="6">
    <location>
        <begin position="305"/>
        <end position="438"/>
    </location>
</feature>
<dbReference type="Pfam" id="PF00072">
    <property type="entry name" value="Response_reg"/>
    <property type="match status" value="1"/>
</dbReference>
<dbReference type="InterPro" id="IPR000014">
    <property type="entry name" value="PAS"/>
</dbReference>
<dbReference type="Proteomes" id="UP001059607">
    <property type="component" value="Chromosome"/>
</dbReference>
<dbReference type="CDD" id="cd00130">
    <property type="entry name" value="PAS"/>
    <property type="match status" value="1"/>
</dbReference>
<dbReference type="InterPro" id="IPR029787">
    <property type="entry name" value="Nucleotide_cyclase"/>
</dbReference>
<dbReference type="Pfam" id="PF00990">
    <property type="entry name" value="GGDEF"/>
    <property type="match status" value="1"/>
</dbReference>
<feature type="modified residue" description="4-aspartylphosphate" evidence="1">
    <location>
        <position position="56"/>
    </location>
</feature>
<feature type="domain" description="PAC" evidence="4">
    <location>
        <begin position="223"/>
        <end position="273"/>
    </location>
</feature>
<dbReference type="NCBIfam" id="TIGR00254">
    <property type="entry name" value="GGDEF"/>
    <property type="match status" value="1"/>
</dbReference>
<dbReference type="PROSITE" id="PS50110">
    <property type="entry name" value="RESPONSE_REGULATORY"/>
    <property type="match status" value="1"/>
</dbReference>
<name>A0ABY5ELL6_9PSED</name>
<evidence type="ECO:0000313" key="8">
    <source>
        <dbReference type="Proteomes" id="UP001059607"/>
    </source>
</evidence>
<feature type="domain" description="EAL" evidence="5">
    <location>
        <begin position="447"/>
        <end position="701"/>
    </location>
</feature>
<protein>
    <submittedName>
        <fullName evidence="7">EAL domain-containing protein</fullName>
    </submittedName>
</protein>
<dbReference type="PROSITE" id="PS50887">
    <property type="entry name" value="GGDEF"/>
    <property type="match status" value="1"/>
</dbReference>
<dbReference type="InterPro" id="IPR001789">
    <property type="entry name" value="Sig_transdc_resp-reg_receiver"/>
</dbReference>
<dbReference type="CDD" id="cd17538">
    <property type="entry name" value="REC_D1_PleD-like"/>
    <property type="match status" value="1"/>
</dbReference>
<evidence type="ECO:0000256" key="1">
    <source>
        <dbReference type="PROSITE-ProRule" id="PRU00169"/>
    </source>
</evidence>
<dbReference type="SUPFAM" id="SSF52172">
    <property type="entry name" value="CheY-like"/>
    <property type="match status" value="1"/>
</dbReference>
<dbReference type="Gene3D" id="3.20.20.450">
    <property type="entry name" value="EAL domain"/>
    <property type="match status" value="1"/>
</dbReference>
<dbReference type="PROSITE" id="PS50113">
    <property type="entry name" value="PAC"/>
    <property type="match status" value="1"/>
</dbReference>
<dbReference type="RefSeq" id="WP_054614187.1">
    <property type="nucleotide sequence ID" value="NZ_CP101125.1"/>
</dbReference>